<sequence length="41" mass="4526">MPVLSAALGRMERGIDLTAMMAQGITMGDEFHQRNLLPLHC</sequence>
<proteinExistence type="predicted"/>
<dbReference type="Proteomes" id="UP000254405">
    <property type="component" value="Unassembled WGS sequence"/>
</dbReference>
<name>A0A376TJA7_ECOLX</name>
<dbReference type="Gene3D" id="3.90.1710.10">
    <property type="entry name" value="Enterococcus faecalis V583 domain"/>
    <property type="match status" value="1"/>
</dbReference>
<organism evidence="1 2">
    <name type="scientific">Escherichia coli</name>
    <dbReference type="NCBI Taxonomy" id="562"/>
    <lineage>
        <taxon>Bacteria</taxon>
        <taxon>Pseudomonadati</taxon>
        <taxon>Pseudomonadota</taxon>
        <taxon>Gammaproteobacteria</taxon>
        <taxon>Enterobacterales</taxon>
        <taxon>Enterobacteriaceae</taxon>
        <taxon>Escherichia</taxon>
    </lineage>
</organism>
<dbReference type="InterPro" id="IPR009499">
    <property type="entry name" value="AllG-like"/>
</dbReference>
<gene>
    <name evidence="1" type="primary">ylbE_3</name>
    <name evidence="1" type="ORF">NCTC8985_02615</name>
</gene>
<dbReference type="EMBL" id="UGCO01000001">
    <property type="protein sequence ID" value="STI77322.1"/>
    <property type="molecule type" value="Genomic_DNA"/>
</dbReference>
<evidence type="ECO:0000313" key="2">
    <source>
        <dbReference type="Proteomes" id="UP000254405"/>
    </source>
</evidence>
<dbReference type="AlphaFoldDB" id="A0A376TJA7"/>
<dbReference type="Pfam" id="PF06545">
    <property type="entry name" value="AllG"/>
    <property type="match status" value="1"/>
</dbReference>
<protein>
    <submittedName>
        <fullName evidence="1">Protein, C-ter, truncated protein</fullName>
    </submittedName>
</protein>
<accession>A0A376TJA7</accession>
<reference evidence="1 2" key="1">
    <citation type="submission" date="2018-06" db="EMBL/GenBank/DDBJ databases">
        <authorList>
            <consortium name="Pathogen Informatics"/>
            <person name="Doyle S."/>
        </authorList>
    </citation>
    <scope>NUCLEOTIDE SEQUENCE [LARGE SCALE GENOMIC DNA]</scope>
    <source>
        <strain evidence="1 2">NCTC8985</strain>
    </source>
</reference>
<evidence type="ECO:0000313" key="1">
    <source>
        <dbReference type="EMBL" id="STI77322.1"/>
    </source>
</evidence>